<accession>A0A2U2AP65</accession>
<dbReference type="SUPFAM" id="SSF53850">
    <property type="entry name" value="Periplasmic binding protein-like II"/>
    <property type="match status" value="1"/>
</dbReference>
<organism evidence="6 7">
    <name type="scientific">Ignatzschineria indica</name>
    <dbReference type="NCBI Taxonomy" id="472583"/>
    <lineage>
        <taxon>Bacteria</taxon>
        <taxon>Pseudomonadati</taxon>
        <taxon>Pseudomonadota</taxon>
        <taxon>Gammaproteobacteria</taxon>
        <taxon>Cardiobacteriales</taxon>
        <taxon>Ignatzschineriaceae</taxon>
        <taxon>Ignatzschineria</taxon>
    </lineage>
</organism>
<dbReference type="RefSeq" id="WP_109236084.1">
    <property type="nucleotide sequence ID" value="NZ_BMXZ01000001.1"/>
</dbReference>
<dbReference type="InterPro" id="IPR058163">
    <property type="entry name" value="LysR-type_TF_proteobact-type"/>
</dbReference>
<evidence type="ECO:0000313" key="6">
    <source>
        <dbReference type="EMBL" id="PWD85001.1"/>
    </source>
</evidence>
<evidence type="ECO:0000259" key="5">
    <source>
        <dbReference type="PROSITE" id="PS50931"/>
    </source>
</evidence>
<name>A0A2U2AP65_9GAMM</name>
<dbReference type="PANTHER" id="PTHR30537">
    <property type="entry name" value="HTH-TYPE TRANSCRIPTIONAL REGULATOR"/>
    <property type="match status" value="1"/>
</dbReference>
<evidence type="ECO:0000313" key="7">
    <source>
        <dbReference type="Proteomes" id="UP000244948"/>
    </source>
</evidence>
<dbReference type="InterPro" id="IPR005119">
    <property type="entry name" value="LysR_subst-bd"/>
</dbReference>
<feature type="domain" description="HTH lysR-type" evidence="5">
    <location>
        <begin position="8"/>
        <end position="65"/>
    </location>
</feature>
<gene>
    <name evidence="6" type="ORF">DC082_05635</name>
</gene>
<dbReference type="CDD" id="cd08479">
    <property type="entry name" value="PBP2_CrgA_like_9"/>
    <property type="match status" value="1"/>
</dbReference>
<dbReference type="Proteomes" id="UP000244948">
    <property type="component" value="Unassembled WGS sequence"/>
</dbReference>
<dbReference type="InterPro" id="IPR036388">
    <property type="entry name" value="WH-like_DNA-bd_sf"/>
</dbReference>
<dbReference type="FunFam" id="1.10.10.10:FF:000001">
    <property type="entry name" value="LysR family transcriptional regulator"/>
    <property type="match status" value="1"/>
</dbReference>
<keyword evidence="7" id="KW-1185">Reference proteome</keyword>
<dbReference type="FunFam" id="3.40.190.290:FF:000001">
    <property type="entry name" value="Transcriptional regulator, LysR family"/>
    <property type="match status" value="1"/>
</dbReference>
<proteinExistence type="inferred from homology"/>
<dbReference type="InterPro" id="IPR000847">
    <property type="entry name" value="LysR_HTH_N"/>
</dbReference>
<keyword evidence="2" id="KW-0805">Transcription regulation</keyword>
<dbReference type="Pfam" id="PF03466">
    <property type="entry name" value="LysR_substrate"/>
    <property type="match status" value="1"/>
</dbReference>
<dbReference type="EMBL" id="QEWR01000002">
    <property type="protein sequence ID" value="PWD85001.1"/>
    <property type="molecule type" value="Genomic_DNA"/>
</dbReference>
<keyword evidence="4" id="KW-0804">Transcription</keyword>
<dbReference type="Pfam" id="PF00126">
    <property type="entry name" value="HTH_1"/>
    <property type="match status" value="1"/>
</dbReference>
<keyword evidence="3" id="KW-0238">DNA-binding</keyword>
<comment type="similarity">
    <text evidence="1">Belongs to the LysR transcriptional regulatory family.</text>
</comment>
<evidence type="ECO:0000256" key="4">
    <source>
        <dbReference type="ARBA" id="ARBA00023163"/>
    </source>
</evidence>
<dbReference type="GO" id="GO:0003700">
    <property type="term" value="F:DNA-binding transcription factor activity"/>
    <property type="evidence" value="ECO:0007669"/>
    <property type="project" value="InterPro"/>
</dbReference>
<sequence>MNTIHSLPQTDDLYLFLVVVKNRSFLNAADELGCSRSHISKRIKALENLLGYKLLYRTNRNCELTAQGEKVHLWAQEILLKVQKMNEDLSENSHNPQGHLTITSSLGFGRRYVAPLLSRFVTQYPKVTIRFDTIDKMQDLVAQHVDLDIHIGNEIAPNLIAKKLANNRRILCASPHYLQKFGEPKRLEELLDHRCLIIQERDTPYALWKLNSLKGEQQIKISGQLSSNNGELIHQWALEGQGIMLRSLWDIQEEIAQGELIHILDNYWQDADIWAIYPTRLNNSAKLKSCVQFLEKEIPKALGQV</sequence>
<dbReference type="InterPro" id="IPR036390">
    <property type="entry name" value="WH_DNA-bd_sf"/>
</dbReference>
<protein>
    <submittedName>
        <fullName evidence="6">LysR family transcriptional regulator</fullName>
    </submittedName>
</protein>
<dbReference type="Gene3D" id="1.10.10.10">
    <property type="entry name" value="Winged helix-like DNA-binding domain superfamily/Winged helix DNA-binding domain"/>
    <property type="match status" value="1"/>
</dbReference>
<comment type="caution">
    <text evidence="6">The sequence shown here is derived from an EMBL/GenBank/DDBJ whole genome shotgun (WGS) entry which is preliminary data.</text>
</comment>
<dbReference type="GO" id="GO:0043565">
    <property type="term" value="F:sequence-specific DNA binding"/>
    <property type="evidence" value="ECO:0007669"/>
    <property type="project" value="TreeGrafter"/>
</dbReference>
<evidence type="ECO:0000256" key="2">
    <source>
        <dbReference type="ARBA" id="ARBA00023015"/>
    </source>
</evidence>
<dbReference type="Gene3D" id="3.40.190.290">
    <property type="match status" value="1"/>
</dbReference>
<dbReference type="PROSITE" id="PS50931">
    <property type="entry name" value="HTH_LYSR"/>
    <property type="match status" value="1"/>
</dbReference>
<dbReference type="AlphaFoldDB" id="A0A2U2AP65"/>
<dbReference type="PANTHER" id="PTHR30537:SF5">
    <property type="entry name" value="HTH-TYPE TRANSCRIPTIONAL ACTIVATOR TTDR-RELATED"/>
    <property type="match status" value="1"/>
</dbReference>
<dbReference type="GO" id="GO:0006351">
    <property type="term" value="P:DNA-templated transcription"/>
    <property type="evidence" value="ECO:0007669"/>
    <property type="project" value="TreeGrafter"/>
</dbReference>
<evidence type="ECO:0000256" key="3">
    <source>
        <dbReference type="ARBA" id="ARBA00023125"/>
    </source>
</evidence>
<dbReference type="SUPFAM" id="SSF46785">
    <property type="entry name" value="Winged helix' DNA-binding domain"/>
    <property type="match status" value="1"/>
</dbReference>
<evidence type="ECO:0000256" key="1">
    <source>
        <dbReference type="ARBA" id="ARBA00009437"/>
    </source>
</evidence>
<reference evidence="6 7" key="1">
    <citation type="journal article" date="2018" name="Genome Announc.">
        <title>Ignatzschineria cameli sp. nov., isolated from necrotic foot tissue of dromedaries (Camelus dromedarius) and associated maggots (Wohlfahrtia species) in Dubai.</title>
        <authorList>
            <person name="Tsang C.C."/>
            <person name="Tang J.Y."/>
            <person name="Fong J.Y."/>
            <person name="Kinne J."/>
            <person name="Lee H.H."/>
            <person name="Joseph M."/>
            <person name="Jose S."/>
            <person name="Schuster R.K."/>
            <person name="Tang Y."/>
            <person name="Sivakumar S."/>
            <person name="Chen J.H."/>
            <person name="Teng J.L."/>
            <person name="Lau S.K."/>
            <person name="Wernery U."/>
            <person name="Woo P.C."/>
        </authorList>
    </citation>
    <scope>NUCLEOTIDE SEQUENCE [LARGE SCALE GENOMIC DNA]</scope>
    <source>
        <strain evidence="6 7">KCTC 22643</strain>
    </source>
</reference>